<proteinExistence type="predicted"/>
<dbReference type="SUPFAM" id="SSF82171">
    <property type="entry name" value="DPP6 N-terminal domain-like"/>
    <property type="match status" value="1"/>
</dbReference>
<dbReference type="InterPro" id="IPR012854">
    <property type="entry name" value="Cu_amine_oxidase-like_N"/>
</dbReference>
<organism evidence="2 3">
    <name type="scientific">Ruminiclostridium sufflavum DSM 19573</name>
    <dbReference type="NCBI Taxonomy" id="1121337"/>
    <lineage>
        <taxon>Bacteria</taxon>
        <taxon>Bacillati</taxon>
        <taxon>Bacillota</taxon>
        <taxon>Clostridia</taxon>
        <taxon>Eubacteriales</taxon>
        <taxon>Oscillospiraceae</taxon>
        <taxon>Ruminiclostridium</taxon>
    </lineage>
</organism>
<dbReference type="Pfam" id="PF09826">
    <property type="entry name" value="Beta_propel"/>
    <property type="match status" value="1"/>
</dbReference>
<feature type="domain" description="Copper amine oxidase-like N-terminal" evidence="1">
    <location>
        <begin position="68"/>
        <end position="168"/>
    </location>
</feature>
<evidence type="ECO:0000313" key="3">
    <source>
        <dbReference type="Proteomes" id="UP000248132"/>
    </source>
</evidence>
<protein>
    <submittedName>
        <fullName evidence="2">Copper amine oxidase-like protein</fullName>
    </submittedName>
</protein>
<dbReference type="InterPro" id="IPR019198">
    <property type="entry name" value="Beta_propeller_containing"/>
</dbReference>
<name>A0A318XS37_9FIRM</name>
<evidence type="ECO:0000259" key="1">
    <source>
        <dbReference type="Pfam" id="PF07833"/>
    </source>
</evidence>
<dbReference type="EMBL" id="QKMR01000003">
    <property type="protein sequence ID" value="PYG89384.1"/>
    <property type="molecule type" value="Genomic_DNA"/>
</dbReference>
<dbReference type="AlphaFoldDB" id="A0A318XS37"/>
<comment type="caution">
    <text evidence="2">The sequence shown here is derived from an EMBL/GenBank/DDBJ whole genome shotgun (WGS) entry which is preliminary data.</text>
</comment>
<reference evidence="2 3" key="1">
    <citation type="submission" date="2018-06" db="EMBL/GenBank/DDBJ databases">
        <title>Genomic Encyclopedia of Type Strains, Phase I: the one thousand microbial genomes (KMG-I) project.</title>
        <authorList>
            <person name="Kyrpides N."/>
        </authorList>
    </citation>
    <scope>NUCLEOTIDE SEQUENCE [LARGE SCALE GENOMIC DNA]</scope>
    <source>
        <strain evidence="2 3">DSM 19573</strain>
    </source>
</reference>
<keyword evidence="3" id="KW-1185">Reference proteome</keyword>
<dbReference type="Pfam" id="PF07833">
    <property type="entry name" value="Cu_amine_oxidN1"/>
    <property type="match status" value="1"/>
</dbReference>
<evidence type="ECO:0000313" key="2">
    <source>
        <dbReference type="EMBL" id="PYG89384.1"/>
    </source>
</evidence>
<gene>
    <name evidence="2" type="ORF">LY28_00603</name>
</gene>
<accession>A0A318XS37</accession>
<sequence length="780" mass="86123">MRKRLIAGSILSLTITILSGIILPASGQSTDIPVQESTAVQNTQSSEVYLYLGSPLILSQDKISPLDPVNLDVAATVADNRTLVPLAALSEYFKAEVSYNSAERNAVIDYKGKQYLFPIGEKKYIIRAGSAENEIPMDTETSVLNQRAMVPLKVVCEDILGKKATYHDKIIAIGDKEINLRENKELTANIKLKIGSALKAQSLEQIKSIMSQSYIRRDYAAAVTNALDSGNAKSAAIAESDSTQAEAPAVSEDYSATNTQVQGIDEADIVKTDGKYIYIAGNNAVRIVSTDSSGSLKDISSVRMPQNKTLSEIYIDGDRLVLMGSRYETESQNQPVPEQKSESPALEKDLVINNDIAIDSKMSMPYRYKSYSFIDVYDITDHLNPKFVKSHEMEGNYQSSRKNGDIVYLITNTYVYDGIVLPLMRDTAAGDKTVSLPIKDIMIMPDCQSSGYLIVSAVNIKNNEKAQTEAISTSGHITYMNDSSLYLAGNDYTGQTIITKFNIDGMNIGYAGSGKISGYILNQFSMDEYNGYFRAATTWNNENSLFILDNSLNVCGSLTGLAKDEQIYSVRFMGDKGYIVTYRTMDPLFVFDLSDPKNPKVTGELKIPGFSNYLHPVGENLILGIGRDTYEIYKKDSSGKDIVVGTRQGGIKLSLFDVSDTGKPEEISSYVLGDSGSYSDAFYNHKAVMFNYINNNVAFDAYINDISNKNSQGAAVFNIANGEIKLRGILDYIQPEVYGSYIPYGRRILYIGDELYYIQDGIVSSYNYKTLEKIDTLMLK</sequence>
<dbReference type="OrthoDB" id="9778998at2"/>
<dbReference type="Proteomes" id="UP000248132">
    <property type="component" value="Unassembled WGS sequence"/>
</dbReference>
<dbReference type="InterPro" id="IPR036582">
    <property type="entry name" value="Mao_N_sf"/>
</dbReference>
<dbReference type="RefSeq" id="WP_110460683.1">
    <property type="nucleotide sequence ID" value="NZ_QKMR01000003.1"/>
</dbReference>
<dbReference type="SUPFAM" id="SSF55383">
    <property type="entry name" value="Copper amine oxidase, domain N"/>
    <property type="match status" value="1"/>
</dbReference>
<dbReference type="Gene3D" id="3.30.457.10">
    <property type="entry name" value="Copper amine oxidase-like, N-terminal domain"/>
    <property type="match status" value="1"/>
</dbReference>